<dbReference type="EMBL" id="JAESDN010000003">
    <property type="protein sequence ID" value="KAG7053660.1"/>
    <property type="molecule type" value="Genomic_DNA"/>
</dbReference>
<dbReference type="GO" id="GO:0005539">
    <property type="term" value="F:glycosaminoglycan binding"/>
    <property type="evidence" value="ECO:0007669"/>
    <property type="project" value="TreeGrafter"/>
</dbReference>
<dbReference type="InterPro" id="IPR017850">
    <property type="entry name" value="Alkaline_phosphatase_core_sf"/>
</dbReference>
<feature type="domain" description="Sulfatase N-terminal" evidence="5">
    <location>
        <begin position="254"/>
        <end position="614"/>
    </location>
</feature>
<proteinExistence type="inferred from homology"/>
<evidence type="ECO:0000313" key="6">
    <source>
        <dbReference type="EMBL" id="KAG7053660.1"/>
    </source>
</evidence>
<evidence type="ECO:0000256" key="1">
    <source>
        <dbReference type="ARBA" id="ARBA00008779"/>
    </source>
</evidence>
<dbReference type="AlphaFoldDB" id="A0A9P7RAU5"/>
<dbReference type="GO" id="GO:0008449">
    <property type="term" value="F:N-acetylglucosamine-6-sulfatase activity"/>
    <property type="evidence" value="ECO:0007669"/>
    <property type="project" value="TreeGrafter"/>
</dbReference>
<sequence length="818" mass="90504">MVRYSITVQNQSGSQQQYVLFNKPPVVTGRVQGQVWSNVFATANTPRGSRTNFTFSGQYSAVVATSQGSPSPGVQVNVSGERDVTLGSVRDDGTLVPGSTLQLIVAEDAPQFSSNPLPNSAFSKAFEIQTGNDFTFAQAKQENYLIGLGVSRTGNGQDGPLAAFVPEPSVRYQIQPLNTYYLTVGSYRKGEFIDANRIGGSIVAIDFNRLQSNLTTSTLASAALFLSSSVAAQGDAQTPLVGPARDAISPSSRPNIVFVLTDDQDLHMNSLEYIPLIQKRLIEEGTLYKKHFCTTAVCCPSRASLWTGKLAHNTNVTDLNPPYGGFPIFVKNGHNENYLPIWLQKAGYSTYYTGKMFNAHTVWNYDSPHLKGWNSSDFLLDPNTYDYYNATFQRDHEKPVNHLGEYSTDLVAEKAYGFLDEAVDAGKPFFLGIAPIAPHSNVNSSILLPVKGPDDDVPVSDDKFRVSIPLAAKRHEYLFEDAKVPRTENFNPDKPSGADWIRRQPKLTDENVAYNDKHYQGRLRALQAVDELVDGLVERLEKHGILDNTYIFYTTDNGYHISQHRLQPGKECGYEEDINIPLIVRGPSVPKGGVTEAVTAHVDLVPTILSLAGAPLRADFDGAPIPLSTKDLTESPLTREHVNVEYWGWAITESKFGFNGDDTKRIFNNTYKALRVVGEGYNLYYSVWCTNEHELYDMTTDPGQLHNLLHADEAALAAGATILGYPLKKVLPRLDSLLFVLKSCKGTTCSQPWKALHPTGNVGSLLEALAPRFDEFYVQQTRVQFDQCELGHIIEAEGPQFEHDGAVYWKGSKWSDWT</sequence>
<gene>
    <name evidence="6" type="ORF">JMJ77_000745</name>
</gene>
<dbReference type="FunFam" id="3.40.720.10:FF:000051">
    <property type="entry name" value="Arylsulfatase"/>
    <property type="match status" value="1"/>
</dbReference>
<dbReference type="Gene3D" id="3.40.720.10">
    <property type="entry name" value="Alkaline Phosphatase, subunit A"/>
    <property type="match status" value="1"/>
</dbReference>
<keyword evidence="4" id="KW-0325">Glycoprotein</keyword>
<name>A0A9P7RAU5_9PEZI</name>
<dbReference type="InterPro" id="IPR024607">
    <property type="entry name" value="Sulfatase_CS"/>
</dbReference>
<dbReference type="CDD" id="cd16147">
    <property type="entry name" value="G6S"/>
    <property type="match status" value="1"/>
</dbReference>
<dbReference type="PANTHER" id="PTHR43108:SF8">
    <property type="entry name" value="SD21168P"/>
    <property type="match status" value="1"/>
</dbReference>
<reference evidence="6" key="1">
    <citation type="submission" date="2021-05" db="EMBL/GenBank/DDBJ databases">
        <title>Comparative genomics of three Colletotrichum scovillei strains and genetic complementation revealed genes involved fungal growth and virulence on chili pepper.</title>
        <authorList>
            <person name="Hsieh D.-K."/>
            <person name="Chuang S.-C."/>
            <person name="Chen C.-Y."/>
            <person name="Chao Y.-T."/>
            <person name="Lu M.-Y.J."/>
            <person name="Lee M.-H."/>
            <person name="Shih M.-C."/>
        </authorList>
    </citation>
    <scope>NUCLEOTIDE SEQUENCE</scope>
    <source>
        <strain evidence="6">Coll-153</strain>
    </source>
</reference>
<protein>
    <submittedName>
        <fullName evidence="6">Sulfatase</fullName>
    </submittedName>
</protein>
<evidence type="ECO:0000256" key="3">
    <source>
        <dbReference type="ARBA" id="ARBA00022801"/>
    </source>
</evidence>
<keyword evidence="2" id="KW-0732">Signal</keyword>
<comment type="caution">
    <text evidence="6">The sequence shown here is derived from an EMBL/GenBank/DDBJ whole genome shotgun (WGS) entry which is preliminary data.</text>
</comment>
<dbReference type="PROSITE" id="PS00523">
    <property type="entry name" value="SULFATASE_1"/>
    <property type="match status" value="1"/>
</dbReference>
<dbReference type="PANTHER" id="PTHR43108">
    <property type="entry name" value="N-ACETYLGLUCOSAMINE-6-SULFATASE FAMILY MEMBER"/>
    <property type="match status" value="1"/>
</dbReference>
<evidence type="ECO:0000259" key="5">
    <source>
        <dbReference type="Pfam" id="PF00884"/>
    </source>
</evidence>
<evidence type="ECO:0000256" key="2">
    <source>
        <dbReference type="ARBA" id="ARBA00022729"/>
    </source>
</evidence>
<dbReference type="InterPro" id="IPR000917">
    <property type="entry name" value="Sulfatase_N"/>
</dbReference>
<evidence type="ECO:0000313" key="7">
    <source>
        <dbReference type="Proteomes" id="UP000699042"/>
    </source>
</evidence>
<organism evidence="6 7">
    <name type="scientific">Colletotrichum scovillei</name>
    <dbReference type="NCBI Taxonomy" id="1209932"/>
    <lineage>
        <taxon>Eukaryota</taxon>
        <taxon>Fungi</taxon>
        <taxon>Dikarya</taxon>
        <taxon>Ascomycota</taxon>
        <taxon>Pezizomycotina</taxon>
        <taxon>Sordariomycetes</taxon>
        <taxon>Hypocreomycetidae</taxon>
        <taxon>Glomerellales</taxon>
        <taxon>Glomerellaceae</taxon>
        <taxon>Colletotrichum</taxon>
        <taxon>Colletotrichum acutatum species complex</taxon>
    </lineage>
</organism>
<comment type="similarity">
    <text evidence="1">Belongs to the sulfatase family.</text>
</comment>
<accession>A0A9P7RAU5</accession>
<dbReference type="Pfam" id="PF00884">
    <property type="entry name" value="Sulfatase"/>
    <property type="match status" value="1"/>
</dbReference>
<keyword evidence="7" id="KW-1185">Reference proteome</keyword>
<dbReference type="SUPFAM" id="SSF53649">
    <property type="entry name" value="Alkaline phosphatase-like"/>
    <property type="match status" value="1"/>
</dbReference>
<evidence type="ECO:0000256" key="4">
    <source>
        <dbReference type="ARBA" id="ARBA00023180"/>
    </source>
</evidence>
<dbReference type="Proteomes" id="UP000699042">
    <property type="component" value="Unassembled WGS sequence"/>
</dbReference>
<keyword evidence="3" id="KW-0378">Hydrolase</keyword>